<evidence type="ECO:0000256" key="1">
    <source>
        <dbReference type="SAM" id="Coils"/>
    </source>
</evidence>
<dbReference type="EMBL" id="LR590481">
    <property type="protein sequence ID" value="VTQ86678.1"/>
    <property type="molecule type" value="Genomic_DNA"/>
</dbReference>
<accession>A0A4U9R7D6</accession>
<dbReference type="Proteomes" id="UP000308489">
    <property type="component" value="Chromosome 1"/>
</dbReference>
<dbReference type="OrthoDB" id="1792112at2"/>
<dbReference type="InterPro" id="IPR022543">
    <property type="entry name" value="DUF2572"/>
</dbReference>
<dbReference type="RefSeq" id="WP_138209672.1">
    <property type="nucleotide sequence ID" value="NZ_CBCRUQ010000004.1"/>
</dbReference>
<keyword evidence="1" id="KW-0175">Coiled coil</keyword>
<organism evidence="2 3">
    <name type="scientific">Hathewaya histolytica</name>
    <name type="common">Clostridium histolyticum</name>
    <dbReference type="NCBI Taxonomy" id="1498"/>
    <lineage>
        <taxon>Bacteria</taxon>
        <taxon>Bacillati</taxon>
        <taxon>Bacillota</taxon>
        <taxon>Clostridia</taxon>
        <taxon>Eubacteriales</taxon>
        <taxon>Clostridiaceae</taxon>
        <taxon>Hathewaya</taxon>
    </lineage>
</organism>
<keyword evidence="3" id="KW-1185">Reference proteome</keyword>
<protein>
    <submittedName>
        <fullName evidence="2">Protein of uncharacterized function (DUF2572)</fullName>
    </submittedName>
</protein>
<dbReference type="KEGG" id="hhw:NCTC503_00966"/>
<dbReference type="Pfam" id="PF10833">
    <property type="entry name" value="DUF2572"/>
    <property type="match status" value="1"/>
</dbReference>
<gene>
    <name evidence="2" type="ORF">NCTC503_00966</name>
</gene>
<name>A0A4U9R7D6_HATHI</name>
<sequence length="661" mass="74634">MNRVKLKKSKKGSSLIMVLVVTLLIITLGSVSLSMSLSNVRMSSKVKGYNEDYYNLEDFAANMLEDLDKKLKECEEQALDYFKKELYRQERSDTNVEPVSNFKNPSSNQKFIYSRWKNSVSKATIIPGTEIHNTQAYDEKFEKFFNEAFNRIYYSYAQKKLEGFKYPSEEEKVPNDMDLELTLRNSKDFSRVGENDDWDKMGLTSGDFKISFTIKGKEGKKLSGDVAIIPPHYNTLKKEQYKTLRPNPIWTNALVAGGTMRFESRSNYNIYGDVISMEENKKDTTGIYFGDRSKLRLHGNLITSNNIALYGDSHNITIDRTSGIITKAKEKVFNNNYGFDDQNRGIYPNFTNPRPHEIVEDSPNPYKKNSIPLLFDDIIGGNVYCNLFSTSTTNAKIQMRNIMVKDRVKVNGANNSVKINNLLIGTGSGTVECINDPYSTDINKLEVDGAYIADGKGDLKGFDESQSRHIYNMLSKPKQIDTNWFPTNTDEVKVLDNIINKKATTLGVGGTRSINSFVNDENLKTKQGQPIPEAASKIRYIKSNGTLELKNGEEINAIVYGEGSITISGNGSINGVIIAKGNITFKGNINVKYDETVIQNAIKESPYAQQLFAPGQRGSALTLRTDDQGNEVTYEKENLNNSKAIDRIQSKRYNIIKWNRK</sequence>
<proteinExistence type="predicted"/>
<dbReference type="AlphaFoldDB" id="A0A4U9R7D6"/>
<reference evidence="2 3" key="1">
    <citation type="submission" date="2019-05" db="EMBL/GenBank/DDBJ databases">
        <authorList>
            <consortium name="Pathogen Informatics"/>
        </authorList>
    </citation>
    <scope>NUCLEOTIDE SEQUENCE [LARGE SCALE GENOMIC DNA]</scope>
    <source>
        <strain evidence="2 3">NCTC503</strain>
    </source>
</reference>
<evidence type="ECO:0000313" key="3">
    <source>
        <dbReference type="Proteomes" id="UP000308489"/>
    </source>
</evidence>
<feature type="coiled-coil region" evidence="1">
    <location>
        <begin position="57"/>
        <end position="84"/>
    </location>
</feature>
<evidence type="ECO:0000313" key="2">
    <source>
        <dbReference type="EMBL" id="VTQ86678.1"/>
    </source>
</evidence>